<comment type="caution">
    <text evidence="5">The sequence shown here is derived from an EMBL/GenBank/DDBJ whole genome shotgun (WGS) entry which is preliminary data.</text>
</comment>
<evidence type="ECO:0008006" key="7">
    <source>
        <dbReference type="Google" id="ProtNLM"/>
    </source>
</evidence>
<evidence type="ECO:0000313" key="5">
    <source>
        <dbReference type="EMBL" id="KAF7330137.1"/>
    </source>
</evidence>
<evidence type="ECO:0000256" key="3">
    <source>
        <dbReference type="SAM" id="Phobius"/>
    </source>
</evidence>
<feature type="coiled-coil region" evidence="1">
    <location>
        <begin position="272"/>
        <end position="299"/>
    </location>
</feature>
<name>A0A8H6WWW0_9AGAR</name>
<feature type="chain" id="PRO_5034627136" description="Transmembrane protein" evidence="4">
    <location>
        <begin position="25"/>
        <end position="318"/>
    </location>
</feature>
<evidence type="ECO:0000313" key="6">
    <source>
        <dbReference type="Proteomes" id="UP000623467"/>
    </source>
</evidence>
<reference evidence="5" key="1">
    <citation type="submission" date="2020-05" db="EMBL/GenBank/DDBJ databases">
        <title>Mycena genomes resolve the evolution of fungal bioluminescence.</title>
        <authorList>
            <person name="Tsai I.J."/>
        </authorList>
    </citation>
    <scope>NUCLEOTIDE SEQUENCE</scope>
    <source>
        <strain evidence="5">160909Yilan</strain>
    </source>
</reference>
<evidence type="ECO:0000256" key="4">
    <source>
        <dbReference type="SAM" id="SignalP"/>
    </source>
</evidence>
<feature type="signal peptide" evidence="4">
    <location>
        <begin position="1"/>
        <end position="24"/>
    </location>
</feature>
<proteinExistence type="predicted"/>
<keyword evidence="1" id="KW-0175">Coiled coil</keyword>
<keyword evidence="3" id="KW-0812">Transmembrane</keyword>
<evidence type="ECO:0000256" key="2">
    <source>
        <dbReference type="SAM" id="MobiDB-lite"/>
    </source>
</evidence>
<gene>
    <name evidence="5" type="ORF">MSAN_02463700</name>
</gene>
<protein>
    <recommendedName>
        <fullName evidence="7">Transmembrane protein</fullName>
    </recommendedName>
</protein>
<accession>A0A8H6WWW0</accession>
<dbReference type="EMBL" id="JACAZH010000069">
    <property type="protein sequence ID" value="KAF7330137.1"/>
    <property type="molecule type" value="Genomic_DNA"/>
</dbReference>
<keyword evidence="4" id="KW-0732">Signal</keyword>
<dbReference type="OrthoDB" id="3050371at2759"/>
<dbReference type="AlphaFoldDB" id="A0A8H6WWW0"/>
<feature type="transmembrane region" description="Helical" evidence="3">
    <location>
        <begin position="123"/>
        <end position="145"/>
    </location>
</feature>
<keyword evidence="3" id="KW-1133">Transmembrane helix</keyword>
<dbReference type="Proteomes" id="UP000623467">
    <property type="component" value="Unassembled WGS sequence"/>
</dbReference>
<keyword evidence="6" id="KW-1185">Reference proteome</keyword>
<feature type="region of interest" description="Disordered" evidence="2">
    <location>
        <begin position="152"/>
        <end position="175"/>
    </location>
</feature>
<keyword evidence="3" id="KW-0472">Membrane</keyword>
<evidence type="ECO:0000256" key="1">
    <source>
        <dbReference type="SAM" id="Coils"/>
    </source>
</evidence>
<sequence length="318" mass="33574">MFRTRASPRSFALVFYLFSQLASCAVIVRRPAVIIKSQSVSTLGGGITNPVTTGLQVLLVGQQSASLSASTATFTTTSFVPTTISGEATFVPTTILSTGITFVPVPTGQSKNSDSGTASTRRAGAIVGGVVGVALLLLGGVILLLRAVGSSVRSGSPSKDVEQSMPSPLETSVDDPFVDANRESWVPYVDGIQTGEHALTRSDTVSTRQLHISDQVHRAKEQVAELEEMSSLLLRSSIASSAPEYTSRPGSGAHEAAADEQANVYDADDSEALGVQDKLEHALQQIEGLKNRIQELEMQRRSSWALGLSDVPPPGYSE</sequence>
<organism evidence="5 6">
    <name type="scientific">Mycena sanguinolenta</name>
    <dbReference type="NCBI Taxonomy" id="230812"/>
    <lineage>
        <taxon>Eukaryota</taxon>
        <taxon>Fungi</taxon>
        <taxon>Dikarya</taxon>
        <taxon>Basidiomycota</taxon>
        <taxon>Agaricomycotina</taxon>
        <taxon>Agaricomycetes</taxon>
        <taxon>Agaricomycetidae</taxon>
        <taxon>Agaricales</taxon>
        <taxon>Marasmiineae</taxon>
        <taxon>Mycenaceae</taxon>
        <taxon>Mycena</taxon>
    </lineage>
</organism>